<evidence type="ECO:0000313" key="2">
    <source>
        <dbReference type="EMBL" id="MBB3112338.1"/>
    </source>
</evidence>
<feature type="transmembrane region" description="Helical" evidence="1">
    <location>
        <begin position="48"/>
        <end position="68"/>
    </location>
</feature>
<keyword evidence="3" id="KW-1185">Reference proteome</keyword>
<feature type="transmembrane region" description="Helical" evidence="1">
    <location>
        <begin position="230"/>
        <end position="249"/>
    </location>
</feature>
<keyword evidence="1" id="KW-0472">Membrane</keyword>
<keyword evidence="1" id="KW-0812">Transmembrane</keyword>
<feature type="transmembrane region" description="Helical" evidence="1">
    <location>
        <begin position="101"/>
        <end position="122"/>
    </location>
</feature>
<sequence length="259" mass="30001">MRDWNVFVLYLIMVGYGYLIEFIIYILLGSYQYYPKIMPKQPYFDSNLGAIASNFLSLPVSAVMIAMYRLGWGTIALCVLLFAGIEWLFVELGIYRHNWWHIGYTSLGLPTYYLIAKCWSRWLKNPLKGFRKAVLLFFIIGTITSNFQVLGFMILQTRSYHVGWFADPAHDTTAFAAVYYLSVSLFFTLVLMLRNTYPKIKFILAMAFVLSVSLTLKHIGIIKVHVWWDLPFMLVACSLALWLSGLAAARLSRERHAWR</sequence>
<feature type="transmembrane region" description="Helical" evidence="1">
    <location>
        <begin position="202"/>
        <end position="224"/>
    </location>
</feature>
<organism evidence="2 3">
    <name type="scientific">Paenibacillus phyllosphaerae</name>
    <dbReference type="NCBI Taxonomy" id="274593"/>
    <lineage>
        <taxon>Bacteria</taxon>
        <taxon>Bacillati</taxon>
        <taxon>Bacillota</taxon>
        <taxon>Bacilli</taxon>
        <taxon>Bacillales</taxon>
        <taxon>Paenibacillaceae</taxon>
        <taxon>Paenibacillus</taxon>
    </lineage>
</organism>
<feature type="transmembrane region" description="Helical" evidence="1">
    <location>
        <begin position="174"/>
        <end position="193"/>
    </location>
</feature>
<gene>
    <name evidence="2" type="ORF">FHS18_004424</name>
</gene>
<protein>
    <submittedName>
        <fullName evidence="2">Uncharacterized protein</fullName>
    </submittedName>
</protein>
<proteinExistence type="predicted"/>
<name>A0A7W5B0V1_9BACL</name>
<dbReference type="AlphaFoldDB" id="A0A7W5B0V1"/>
<comment type="caution">
    <text evidence="2">The sequence shown here is derived from an EMBL/GenBank/DDBJ whole genome shotgun (WGS) entry which is preliminary data.</text>
</comment>
<accession>A0A7W5B0V1</accession>
<dbReference type="EMBL" id="JACHXK010000011">
    <property type="protein sequence ID" value="MBB3112338.1"/>
    <property type="molecule type" value="Genomic_DNA"/>
</dbReference>
<keyword evidence="1" id="KW-1133">Transmembrane helix</keyword>
<feature type="transmembrane region" description="Helical" evidence="1">
    <location>
        <begin position="7"/>
        <end position="28"/>
    </location>
</feature>
<reference evidence="2 3" key="1">
    <citation type="submission" date="2020-08" db="EMBL/GenBank/DDBJ databases">
        <title>Genomic Encyclopedia of Type Strains, Phase III (KMG-III): the genomes of soil and plant-associated and newly described type strains.</title>
        <authorList>
            <person name="Whitman W."/>
        </authorList>
    </citation>
    <scope>NUCLEOTIDE SEQUENCE [LARGE SCALE GENOMIC DNA]</scope>
    <source>
        <strain evidence="2 3">CECT 5862</strain>
    </source>
</reference>
<evidence type="ECO:0000313" key="3">
    <source>
        <dbReference type="Proteomes" id="UP000570361"/>
    </source>
</evidence>
<evidence type="ECO:0000256" key="1">
    <source>
        <dbReference type="SAM" id="Phobius"/>
    </source>
</evidence>
<dbReference type="Proteomes" id="UP000570361">
    <property type="component" value="Unassembled WGS sequence"/>
</dbReference>
<feature type="transmembrane region" description="Helical" evidence="1">
    <location>
        <begin position="75"/>
        <end position="95"/>
    </location>
</feature>
<dbReference type="RefSeq" id="WP_183602456.1">
    <property type="nucleotide sequence ID" value="NZ_JACHXK010000011.1"/>
</dbReference>
<feature type="transmembrane region" description="Helical" evidence="1">
    <location>
        <begin position="134"/>
        <end position="154"/>
    </location>
</feature>